<comment type="caution">
    <text evidence="6">The sequence shown here is derived from an EMBL/GenBank/DDBJ whole genome shotgun (WGS) entry which is preliminary data.</text>
</comment>
<dbReference type="GO" id="GO:0009423">
    <property type="term" value="P:chorismate biosynthetic process"/>
    <property type="evidence" value="ECO:0007669"/>
    <property type="project" value="TreeGrafter"/>
</dbReference>
<dbReference type="EMBL" id="JADOUF010000001">
    <property type="protein sequence ID" value="MBG6141806.1"/>
    <property type="molecule type" value="Genomic_DNA"/>
</dbReference>
<evidence type="ECO:0000313" key="7">
    <source>
        <dbReference type="Proteomes" id="UP000622552"/>
    </source>
</evidence>
<evidence type="ECO:0000259" key="3">
    <source>
        <dbReference type="Pfam" id="PF01262"/>
    </source>
</evidence>
<dbReference type="AlphaFoldDB" id="A0A8J7GNL3"/>
<keyword evidence="2" id="KW-0028">Amino-acid biosynthesis</keyword>
<evidence type="ECO:0000256" key="2">
    <source>
        <dbReference type="ARBA" id="ARBA00023141"/>
    </source>
</evidence>
<sequence length="264" mass="26433">MLGRPVGHSLSPVLHNAGYAALGLSDWSYAAIDVGEDELESFVAGLGPEWAGLSLTMPLKEVALSVATEVTPLTRVLGAGNTLVLRGGGLFLDNTDAPGAVAALADAGCTSAAEIAIVGAGGTARAALAAASSLGARATVYARRPAAVVDLLPVAAQLDVPIVAAHWEDLADAARADVIVSTVPKSAAGSLADLKPHPDTVVFDVLYDPWPTPLAAAALAAGCRVVSGLDLLAAQAYLQFALFTGLAAPKAAMRAALDAAVAAR</sequence>
<dbReference type="GO" id="GO:0005829">
    <property type="term" value="C:cytosol"/>
    <property type="evidence" value="ECO:0007669"/>
    <property type="project" value="TreeGrafter"/>
</dbReference>
<evidence type="ECO:0000259" key="5">
    <source>
        <dbReference type="Pfam" id="PF18317"/>
    </source>
</evidence>
<dbReference type="Gene3D" id="3.40.50.10860">
    <property type="entry name" value="Leucine Dehydrogenase, chain A, domain 1"/>
    <property type="match status" value="1"/>
</dbReference>
<keyword evidence="7" id="KW-1185">Reference proteome</keyword>
<dbReference type="GO" id="GO:0009073">
    <property type="term" value="P:aromatic amino acid family biosynthetic process"/>
    <property type="evidence" value="ECO:0007669"/>
    <property type="project" value="UniProtKB-KW"/>
</dbReference>
<feature type="domain" description="Alanine dehydrogenase/pyridine nucleotide transhydrogenase NAD(H)-binding" evidence="3">
    <location>
        <begin position="99"/>
        <end position="184"/>
    </location>
</feature>
<name>A0A8J7GNL3_9ACTN</name>
<dbReference type="Pfam" id="PF01262">
    <property type="entry name" value="AlaDh_PNT_C"/>
    <property type="match status" value="1"/>
</dbReference>
<dbReference type="SUPFAM" id="SSF53223">
    <property type="entry name" value="Aminoacid dehydrogenase-like, N-terminal domain"/>
    <property type="match status" value="1"/>
</dbReference>
<dbReference type="SUPFAM" id="SSF51735">
    <property type="entry name" value="NAD(P)-binding Rossmann-fold domains"/>
    <property type="match status" value="1"/>
</dbReference>
<dbReference type="InterPro" id="IPR041121">
    <property type="entry name" value="SDH_C"/>
</dbReference>
<accession>A0A8J7GNL3</accession>
<dbReference type="InterPro" id="IPR013708">
    <property type="entry name" value="Shikimate_DH-bd_N"/>
</dbReference>
<evidence type="ECO:0000313" key="6">
    <source>
        <dbReference type="EMBL" id="MBG6141806.1"/>
    </source>
</evidence>
<dbReference type="Pfam" id="PF08501">
    <property type="entry name" value="Shikimate_dh_N"/>
    <property type="match status" value="1"/>
</dbReference>
<keyword evidence="6" id="KW-0560">Oxidoreductase</keyword>
<dbReference type="InterPro" id="IPR022893">
    <property type="entry name" value="Shikimate_DH_fam"/>
</dbReference>
<dbReference type="PANTHER" id="PTHR21089:SF1">
    <property type="entry name" value="BIFUNCTIONAL 3-DEHYDROQUINATE DEHYDRATASE_SHIKIMATE DEHYDROGENASE, CHLOROPLASTIC"/>
    <property type="match status" value="1"/>
</dbReference>
<dbReference type="InterPro" id="IPR036291">
    <property type="entry name" value="NAD(P)-bd_dom_sf"/>
</dbReference>
<comment type="pathway">
    <text evidence="1">Metabolic intermediate biosynthesis; chorismate biosynthesis; chorismate from D-erythrose 4-phosphate and phosphoenolpyruvate: step 4/7.</text>
</comment>
<evidence type="ECO:0000256" key="1">
    <source>
        <dbReference type="ARBA" id="ARBA00004871"/>
    </source>
</evidence>
<protein>
    <submittedName>
        <fullName evidence="6">Shikimate dehydrogenase</fullName>
        <ecNumber evidence="6">1.1.1.25</ecNumber>
    </submittedName>
</protein>
<dbReference type="EC" id="1.1.1.25" evidence="6"/>
<evidence type="ECO:0000259" key="4">
    <source>
        <dbReference type="Pfam" id="PF08501"/>
    </source>
</evidence>
<reference evidence="6" key="1">
    <citation type="submission" date="2020-11" db="EMBL/GenBank/DDBJ databases">
        <title>Sequencing the genomes of 1000 actinobacteria strains.</title>
        <authorList>
            <person name="Klenk H.-P."/>
        </authorList>
    </citation>
    <scope>NUCLEOTIDE SEQUENCE</scope>
    <source>
        <strain evidence="6">DSM 45356</strain>
    </source>
</reference>
<dbReference type="Gene3D" id="3.40.50.720">
    <property type="entry name" value="NAD(P)-binding Rossmann-like Domain"/>
    <property type="match status" value="1"/>
</dbReference>
<dbReference type="InterPro" id="IPR007698">
    <property type="entry name" value="AlaDH/PNT_NAD(H)-bd"/>
</dbReference>
<dbReference type="PANTHER" id="PTHR21089">
    <property type="entry name" value="SHIKIMATE DEHYDROGENASE"/>
    <property type="match status" value="1"/>
</dbReference>
<feature type="domain" description="Shikimate dehydrogenase substrate binding N-terminal" evidence="4">
    <location>
        <begin position="2"/>
        <end position="83"/>
    </location>
</feature>
<dbReference type="NCBIfam" id="NF001311">
    <property type="entry name" value="PRK00258.1-3"/>
    <property type="match status" value="1"/>
</dbReference>
<dbReference type="GO" id="GO:0019632">
    <property type="term" value="P:shikimate metabolic process"/>
    <property type="evidence" value="ECO:0007669"/>
    <property type="project" value="TreeGrafter"/>
</dbReference>
<gene>
    <name evidence="6" type="ORF">IW245_008000</name>
</gene>
<keyword evidence="2" id="KW-0057">Aromatic amino acid biosynthesis</keyword>
<dbReference type="Proteomes" id="UP000622552">
    <property type="component" value="Unassembled WGS sequence"/>
</dbReference>
<organism evidence="6 7">
    <name type="scientific">Longispora fulva</name>
    <dbReference type="NCBI Taxonomy" id="619741"/>
    <lineage>
        <taxon>Bacteria</taxon>
        <taxon>Bacillati</taxon>
        <taxon>Actinomycetota</taxon>
        <taxon>Actinomycetes</taxon>
        <taxon>Micromonosporales</taxon>
        <taxon>Micromonosporaceae</taxon>
        <taxon>Longispora</taxon>
    </lineage>
</organism>
<proteinExistence type="predicted"/>
<dbReference type="InterPro" id="IPR046346">
    <property type="entry name" value="Aminoacid_DH-like_N_sf"/>
</dbReference>
<dbReference type="GO" id="GO:0050661">
    <property type="term" value="F:NADP binding"/>
    <property type="evidence" value="ECO:0007669"/>
    <property type="project" value="TreeGrafter"/>
</dbReference>
<dbReference type="GO" id="GO:0004764">
    <property type="term" value="F:shikimate 3-dehydrogenase (NADP+) activity"/>
    <property type="evidence" value="ECO:0007669"/>
    <property type="project" value="UniProtKB-EC"/>
</dbReference>
<feature type="domain" description="SDH C-terminal" evidence="5">
    <location>
        <begin position="228"/>
        <end position="257"/>
    </location>
</feature>
<dbReference type="Pfam" id="PF18317">
    <property type="entry name" value="SDH_C"/>
    <property type="match status" value="1"/>
</dbReference>